<sequence>MSIHLLNGPEAPLITKVTPSIFQAVVQPFRKAFLALFADDRRRGVMSPRANKSFLPVIDFTVTAKNKTGVVSLGSGVLSKEHSKCVETFGRSLLPSRE</sequence>
<organism evidence="1 2">
    <name type="scientific">Araneus ventricosus</name>
    <name type="common">Orbweaver spider</name>
    <name type="synonym">Epeira ventricosa</name>
    <dbReference type="NCBI Taxonomy" id="182803"/>
    <lineage>
        <taxon>Eukaryota</taxon>
        <taxon>Metazoa</taxon>
        <taxon>Ecdysozoa</taxon>
        <taxon>Arthropoda</taxon>
        <taxon>Chelicerata</taxon>
        <taxon>Arachnida</taxon>
        <taxon>Araneae</taxon>
        <taxon>Araneomorphae</taxon>
        <taxon>Entelegynae</taxon>
        <taxon>Araneoidea</taxon>
        <taxon>Araneidae</taxon>
        <taxon>Araneus</taxon>
    </lineage>
</organism>
<dbReference type="Proteomes" id="UP000499080">
    <property type="component" value="Unassembled WGS sequence"/>
</dbReference>
<evidence type="ECO:0000313" key="1">
    <source>
        <dbReference type="EMBL" id="GBO30254.1"/>
    </source>
</evidence>
<evidence type="ECO:0000313" key="2">
    <source>
        <dbReference type="Proteomes" id="UP000499080"/>
    </source>
</evidence>
<name>A0A4Y2W164_ARAVE</name>
<comment type="caution">
    <text evidence="1">The sequence shown here is derived from an EMBL/GenBank/DDBJ whole genome shotgun (WGS) entry which is preliminary data.</text>
</comment>
<keyword evidence="2" id="KW-1185">Reference proteome</keyword>
<protein>
    <submittedName>
        <fullName evidence="1">Uncharacterized protein</fullName>
    </submittedName>
</protein>
<dbReference type="AlphaFoldDB" id="A0A4Y2W164"/>
<proteinExistence type="predicted"/>
<accession>A0A4Y2W164</accession>
<reference evidence="1 2" key="1">
    <citation type="journal article" date="2019" name="Sci. Rep.">
        <title>Orb-weaving spider Araneus ventricosus genome elucidates the spidroin gene catalogue.</title>
        <authorList>
            <person name="Kono N."/>
            <person name="Nakamura H."/>
            <person name="Ohtoshi R."/>
            <person name="Moran D.A.P."/>
            <person name="Shinohara A."/>
            <person name="Yoshida Y."/>
            <person name="Fujiwara M."/>
            <person name="Mori M."/>
            <person name="Tomita M."/>
            <person name="Arakawa K."/>
        </authorList>
    </citation>
    <scope>NUCLEOTIDE SEQUENCE [LARGE SCALE GENOMIC DNA]</scope>
</reference>
<gene>
    <name evidence="1" type="ORF">AVEN_229350_1</name>
</gene>
<dbReference type="EMBL" id="BGPR01053439">
    <property type="protein sequence ID" value="GBO30254.1"/>
    <property type="molecule type" value="Genomic_DNA"/>
</dbReference>